<evidence type="ECO:0000256" key="5">
    <source>
        <dbReference type="ARBA" id="ARBA00023065"/>
    </source>
</evidence>
<evidence type="ECO:0000256" key="7">
    <source>
        <dbReference type="ARBA" id="ARBA00023237"/>
    </source>
</evidence>
<dbReference type="SUPFAM" id="SSF56935">
    <property type="entry name" value="Porins"/>
    <property type="match status" value="1"/>
</dbReference>
<comment type="caution">
    <text evidence="9">The sequence shown here is derived from an EMBL/GenBank/DDBJ whole genome shotgun (WGS) entry which is preliminary data.</text>
</comment>
<dbReference type="GO" id="GO:0046930">
    <property type="term" value="C:pore complex"/>
    <property type="evidence" value="ECO:0007669"/>
    <property type="project" value="UniProtKB-KW"/>
</dbReference>
<organism evidence="9 10">
    <name type="scientific">Moraxella canis</name>
    <dbReference type="NCBI Taxonomy" id="90239"/>
    <lineage>
        <taxon>Bacteria</taxon>
        <taxon>Pseudomonadati</taxon>
        <taxon>Pseudomonadota</taxon>
        <taxon>Gammaproteobacteria</taxon>
        <taxon>Moraxellales</taxon>
        <taxon>Moraxellaceae</taxon>
        <taxon>Moraxella</taxon>
    </lineage>
</organism>
<dbReference type="GO" id="GO:0006811">
    <property type="term" value="P:monoatomic ion transport"/>
    <property type="evidence" value="ECO:0007669"/>
    <property type="project" value="UniProtKB-KW"/>
</dbReference>
<proteinExistence type="predicted"/>
<keyword evidence="5" id="KW-0406">Ion transport</keyword>
<dbReference type="Proteomes" id="UP000190322">
    <property type="component" value="Unassembled WGS sequence"/>
</dbReference>
<keyword evidence="2" id="KW-0472">Membrane</keyword>
<keyword evidence="7" id="KW-0998">Cell outer membrane</keyword>
<evidence type="ECO:0000256" key="1">
    <source>
        <dbReference type="ARBA" id="ARBA00022448"/>
    </source>
</evidence>
<evidence type="ECO:0008006" key="11">
    <source>
        <dbReference type="Google" id="ProtNLM"/>
    </source>
</evidence>
<evidence type="ECO:0000256" key="6">
    <source>
        <dbReference type="ARBA" id="ARBA00023114"/>
    </source>
</evidence>
<dbReference type="Gene3D" id="2.40.160.10">
    <property type="entry name" value="Porin"/>
    <property type="match status" value="1"/>
</dbReference>
<sequence>MKLRVLTSTMIMVLGASTLQSHAVYNLYKKDGLSLDVNGEINVHFKNDRKQYTYQYDQPGTIGAPQYDYSLGQWVSPQILVGAYEERTDRRTRLGHDDGASWLDIRGSQKLPQDWRVTGTVGFGYADSGTGMYLNSANLAFDKLNTGSISLGRQYLHSGYVTRTGTFTTLETFAAASIRADYTAIPNLHLSAYYNTPSSPDVRNNSSREVEGFGASLSYRLPMSQEQNLRFAAGYSDSRANPNLSTRSGNQVAIDSKGYAGSVEYRHAQVLAALDLGGKKEDLNGTVTDSAKTDFFGVKVGYQFTPRFSLTAGHGKKDITRDNKQGVQVVANAARDATNVAYAYESFLFPKTEEKRSYVRADYYLRENVRLYGRVDNIELQHQLDGKDYAKLEDTAYRAGVSFTF</sequence>
<name>A0A1S9ZHJ5_9GAMM</name>
<keyword evidence="3" id="KW-0812">Transmembrane</keyword>
<keyword evidence="2" id="KW-1134">Transmembrane beta strand</keyword>
<evidence type="ECO:0000256" key="3">
    <source>
        <dbReference type="ARBA" id="ARBA00022692"/>
    </source>
</evidence>
<evidence type="ECO:0000313" key="9">
    <source>
        <dbReference type="EMBL" id="OOR82870.1"/>
    </source>
</evidence>
<dbReference type="InterPro" id="IPR023614">
    <property type="entry name" value="Porin_dom_sf"/>
</dbReference>
<reference evidence="9 10" key="1">
    <citation type="submission" date="2017-02" db="EMBL/GenBank/DDBJ databases">
        <title>Draft genome sequence of Moraxella canis CCUG 8415A type strain.</title>
        <authorList>
            <person name="Engstrom-Jakobsson H."/>
            <person name="Salva-Serra F."/>
            <person name="Thorell K."/>
            <person name="Gonzales-Siles L."/>
            <person name="Karlsson R."/>
            <person name="Boulund F."/>
            <person name="Engstrand L."/>
            <person name="Moore E."/>
        </authorList>
    </citation>
    <scope>NUCLEOTIDE SEQUENCE [LARGE SCALE GENOMIC DNA]</scope>
    <source>
        <strain evidence="9 10">CCUG 8415A</strain>
    </source>
</reference>
<keyword evidence="1" id="KW-0813">Transport</keyword>
<dbReference type="PANTHER" id="PTHR34501:SF9">
    <property type="entry name" value="MAJOR OUTER MEMBRANE PROTEIN P.IA"/>
    <property type="match status" value="1"/>
</dbReference>
<evidence type="ECO:0000256" key="8">
    <source>
        <dbReference type="SAM" id="SignalP"/>
    </source>
</evidence>
<keyword evidence="6" id="KW-0626">Porin</keyword>
<gene>
    <name evidence="9" type="ORF">B0180_08275</name>
</gene>
<evidence type="ECO:0000256" key="4">
    <source>
        <dbReference type="ARBA" id="ARBA00022729"/>
    </source>
</evidence>
<feature type="signal peptide" evidence="8">
    <location>
        <begin position="1"/>
        <end position="23"/>
    </location>
</feature>
<dbReference type="RefSeq" id="WP_078256505.1">
    <property type="nucleotide sequence ID" value="NZ_MUXT01000009.1"/>
</dbReference>
<dbReference type="PANTHER" id="PTHR34501">
    <property type="entry name" value="PROTEIN YDDL-RELATED"/>
    <property type="match status" value="1"/>
</dbReference>
<accession>A0A1S9ZHJ5</accession>
<evidence type="ECO:0000313" key="10">
    <source>
        <dbReference type="Proteomes" id="UP000190322"/>
    </source>
</evidence>
<feature type="chain" id="PRO_5012910592" description="Porin domain-containing protein" evidence="8">
    <location>
        <begin position="24"/>
        <end position="405"/>
    </location>
</feature>
<protein>
    <recommendedName>
        <fullName evidence="11">Porin domain-containing protein</fullName>
    </recommendedName>
</protein>
<dbReference type="EMBL" id="MUXT01000009">
    <property type="protein sequence ID" value="OOR82870.1"/>
    <property type="molecule type" value="Genomic_DNA"/>
</dbReference>
<dbReference type="AlphaFoldDB" id="A0A1S9ZHJ5"/>
<dbReference type="GO" id="GO:0015288">
    <property type="term" value="F:porin activity"/>
    <property type="evidence" value="ECO:0007669"/>
    <property type="project" value="UniProtKB-KW"/>
</dbReference>
<keyword evidence="4 8" id="KW-0732">Signal</keyword>
<dbReference type="InterPro" id="IPR050298">
    <property type="entry name" value="Gram-neg_bact_OMP"/>
</dbReference>
<evidence type="ECO:0000256" key="2">
    <source>
        <dbReference type="ARBA" id="ARBA00022452"/>
    </source>
</evidence>